<keyword evidence="1" id="KW-0812">Transmembrane</keyword>
<gene>
    <name evidence="3" type="ORF">N802_08815</name>
</gene>
<organism evidence="3 4">
    <name type="scientific">Knoellia sinensis KCTC 19936</name>
    <dbReference type="NCBI Taxonomy" id="1385520"/>
    <lineage>
        <taxon>Bacteria</taxon>
        <taxon>Bacillati</taxon>
        <taxon>Actinomycetota</taxon>
        <taxon>Actinomycetes</taxon>
        <taxon>Micrococcales</taxon>
        <taxon>Intrasporangiaceae</taxon>
        <taxon>Knoellia</taxon>
    </lineage>
</organism>
<proteinExistence type="predicted"/>
<dbReference type="eggNOG" id="COG2949">
    <property type="taxonomic scope" value="Bacteria"/>
</dbReference>
<dbReference type="EMBL" id="AVPJ01000003">
    <property type="protein sequence ID" value="KGN33883.1"/>
    <property type="molecule type" value="Genomic_DNA"/>
</dbReference>
<name>A0A0A0J9R9_9MICO</name>
<dbReference type="OrthoDB" id="9782395at2"/>
<evidence type="ECO:0000313" key="3">
    <source>
        <dbReference type="EMBL" id="KGN33883.1"/>
    </source>
</evidence>
<comment type="caution">
    <text evidence="3">The sequence shown here is derived from an EMBL/GenBank/DDBJ whole genome shotgun (WGS) entry which is preliminary data.</text>
</comment>
<dbReference type="STRING" id="1385520.N802_08815"/>
<keyword evidence="1" id="KW-0472">Membrane</keyword>
<dbReference type="AlphaFoldDB" id="A0A0A0J9R9"/>
<evidence type="ECO:0000259" key="2">
    <source>
        <dbReference type="Pfam" id="PF02698"/>
    </source>
</evidence>
<dbReference type="InterPro" id="IPR051599">
    <property type="entry name" value="Cell_Envelope_Assoc"/>
</dbReference>
<evidence type="ECO:0000256" key="1">
    <source>
        <dbReference type="SAM" id="Phobius"/>
    </source>
</evidence>
<dbReference type="CDD" id="cd06259">
    <property type="entry name" value="YdcF-like"/>
    <property type="match status" value="1"/>
</dbReference>
<sequence length="222" mass="23911">MKRLWERRWVRALTVPVVLGLLGVLGPWLWVSIASADRVHEVAEAPEAPVALVLGAGISPSGEPTPYLKARLDAAKELHDAGKVRVLLVSGDNRTHAYDEPTAMRDYLVAAGVPTEAVVMDFAGRDTYDSCQRAHRIFGVDDVTVVSQRYHVGRAVALCRAAGMATQGVGDTTVQGRFPRDWQVGVVREKVANIKAVVDVVSGRDPVLGQQEPGVRDALASS</sequence>
<feature type="transmembrane region" description="Helical" evidence="1">
    <location>
        <begin position="12"/>
        <end position="31"/>
    </location>
</feature>
<dbReference type="Gene3D" id="3.40.50.620">
    <property type="entry name" value="HUPs"/>
    <property type="match status" value="1"/>
</dbReference>
<dbReference type="RefSeq" id="WP_035913634.1">
    <property type="nucleotide sequence ID" value="NZ_AVPJ01000003.1"/>
</dbReference>
<dbReference type="GO" id="GO:0005886">
    <property type="term" value="C:plasma membrane"/>
    <property type="evidence" value="ECO:0007669"/>
    <property type="project" value="TreeGrafter"/>
</dbReference>
<feature type="domain" description="DUF218" evidence="2">
    <location>
        <begin position="50"/>
        <end position="166"/>
    </location>
</feature>
<dbReference type="Proteomes" id="UP000030002">
    <property type="component" value="Unassembled WGS sequence"/>
</dbReference>
<keyword evidence="4" id="KW-1185">Reference proteome</keyword>
<dbReference type="PANTHER" id="PTHR30336">
    <property type="entry name" value="INNER MEMBRANE PROTEIN, PROBABLE PERMEASE"/>
    <property type="match status" value="1"/>
</dbReference>
<evidence type="ECO:0000313" key="4">
    <source>
        <dbReference type="Proteomes" id="UP000030002"/>
    </source>
</evidence>
<accession>A0A0A0J9R9</accession>
<reference evidence="3 4" key="1">
    <citation type="submission" date="2013-08" db="EMBL/GenBank/DDBJ databases">
        <title>The genome sequence of Knoellia sinensis.</title>
        <authorList>
            <person name="Zhu W."/>
            <person name="Wang G."/>
        </authorList>
    </citation>
    <scope>NUCLEOTIDE SEQUENCE [LARGE SCALE GENOMIC DNA]</scope>
    <source>
        <strain evidence="3 4">KCTC 19936</strain>
    </source>
</reference>
<keyword evidence="1" id="KW-1133">Transmembrane helix</keyword>
<dbReference type="Pfam" id="PF02698">
    <property type="entry name" value="DUF218"/>
    <property type="match status" value="1"/>
</dbReference>
<dbReference type="InterPro" id="IPR014729">
    <property type="entry name" value="Rossmann-like_a/b/a_fold"/>
</dbReference>
<dbReference type="InterPro" id="IPR003848">
    <property type="entry name" value="DUF218"/>
</dbReference>
<dbReference type="PANTHER" id="PTHR30336:SF6">
    <property type="entry name" value="INTEGRAL MEMBRANE PROTEIN"/>
    <property type="match status" value="1"/>
</dbReference>
<protein>
    <submittedName>
        <fullName evidence="3">Membrane protein</fullName>
    </submittedName>
</protein>